<protein>
    <submittedName>
        <fullName evidence="2">Uu.00g027050.m01.CDS01</fullName>
    </submittedName>
</protein>
<comment type="caution">
    <text evidence="2">The sequence shown here is derived from an EMBL/GenBank/DDBJ whole genome shotgun (WGS) entry which is preliminary data.</text>
</comment>
<proteinExistence type="predicted"/>
<evidence type="ECO:0000313" key="3">
    <source>
        <dbReference type="Proteomes" id="UP001295740"/>
    </source>
</evidence>
<feature type="compositionally biased region" description="Polar residues" evidence="1">
    <location>
        <begin position="21"/>
        <end position="39"/>
    </location>
</feature>
<sequence length="313" mass="35820">MEVTYIPFDASIAHTRRKPTHTQYDSYRQRLGTSPNGRSSLDHGRSSKYEDKYFMGREPRRARDHAAPMMPDESMPLYPASRRRQSIVMPSATSPGYSPLAVPVTPPYRHGQDEKDRYYLAHEPARIASRVDVPYSYGQVIESRRSRNHGHARSGARRLTPESPDTRALQILGTGLEKDVRFRDRDSLIAGLGERLTGTYEYRPKPSSPDYDRLLDQPLGTRRGRASTSKEPVPRLPSPDHSRERQRRQRTHPPAAPQISRLPTPDFEMDSSERDLADYRFCACCVSDDEECDEARWRKGKVKMDRQGTFSSA</sequence>
<reference evidence="2" key="1">
    <citation type="submission" date="2023-10" db="EMBL/GenBank/DDBJ databases">
        <authorList>
            <person name="Hackl T."/>
        </authorList>
    </citation>
    <scope>NUCLEOTIDE SEQUENCE</scope>
</reference>
<name>A0AAI8V857_9PEZI</name>
<accession>A0AAI8V857</accession>
<feature type="region of interest" description="Disordered" evidence="1">
    <location>
        <begin position="14"/>
        <end position="72"/>
    </location>
</feature>
<feature type="compositionally biased region" description="Basic and acidic residues" evidence="1">
    <location>
        <begin position="40"/>
        <end position="66"/>
    </location>
</feature>
<dbReference type="AlphaFoldDB" id="A0AAI8V857"/>
<organism evidence="2 3">
    <name type="scientific">Anthostomella pinea</name>
    <dbReference type="NCBI Taxonomy" id="933095"/>
    <lineage>
        <taxon>Eukaryota</taxon>
        <taxon>Fungi</taxon>
        <taxon>Dikarya</taxon>
        <taxon>Ascomycota</taxon>
        <taxon>Pezizomycotina</taxon>
        <taxon>Sordariomycetes</taxon>
        <taxon>Xylariomycetidae</taxon>
        <taxon>Xylariales</taxon>
        <taxon>Xylariaceae</taxon>
        <taxon>Anthostomella</taxon>
    </lineage>
</organism>
<feature type="region of interest" description="Disordered" evidence="1">
    <location>
        <begin position="142"/>
        <end position="168"/>
    </location>
</feature>
<dbReference type="EMBL" id="CAUWAG010000003">
    <property type="protein sequence ID" value="CAJ2499852.1"/>
    <property type="molecule type" value="Genomic_DNA"/>
</dbReference>
<feature type="region of interest" description="Disordered" evidence="1">
    <location>
        <begin position="199"/>
        <end position="270"/>
    </location>
</feature>
<dbReference type="Proteomes" id="UP001295740">
    <property type="component" value="Unassembled WGS sequence"/>
</dbReference>
<gene>
    <name evidence="2" type="ORF">KHLLAP_LOCUS320</name>
</gene>
<keyword evidence="3" id="KW-1185">Reference proteome</keyword>
<evidence type="ECO:0000256" key="1">
    <source>
        <dbReference type="SAM" id="MobiDB-lite"/>
    </source>
</evidence>
<feature type="compositionally biased region" description="Basic residues" evidence="1">
    <location>
        <begin position="146"/>
        <end position="156"/>
    </location>
</feature>
<evidence type="ECO:0000313" key="2">
    <source>
        <dbReference type="EMBL" id="CAJ2499852.1"/>
    </source>
</evidence>